<dbReference type="InterPro" id="IPR013761">
    <property type="entry name" value="SAM/pointed_sf"/>
</dbReference>
<evidence type="ECO:0000256" key="1">
    <source>
        <dbReference type="ARBA" id="ARBA00004125"/>
    </source>
</evidence>
<evidence type="ECO:0000256" key="13">
    <source>
        <dbReference type="SAM" id="Phobius"/>
    </source>
</evidence>
<feature type="region of interest" description="Disordered" evidence="12">
    <location>
        <begin position="188"/>
        <end position="352"/>
    </location>
</feature>
<feature type="region of interest" description="Disordered" evidence="12">
    <location>
        <begin position="671"/>
        <end position="715"/>
    </location>
</feature>
<dbReference type="InterPro" id="IPR001452">
    <property type="entry name" value="SH3_domain"/>
</dbReference>
<dbReference type="InterPro" id="IPR007131">
    <property type="entry name" value="SHD1"/>
</dbReference>
<evidence type="ECO:0000256" key="7">
    <source>
        <dbReference type="ARBA" id="ARBA00022583"/>
    </source>
</evidence>
<comment type="caution">
    <text evidence="15">The sequence shown here is derived from an EMBL/GenBank/DDBJ whole genome shotgun (WGS) entry which is preliminary data.</text>
</comment>
<comment type="similarity">
    <text evidence="4">Belongs to the SLA1 family.</text>
</comment>
<dbReference type="Proteomes" id="UP000271337">
    <property type="component" value="Unassembled WGS sequence"/>
</dbReference>
<feature type="domain" description="SH3" evidence="14">
    <location>
        <begin position="66"/>
        <end position="133"/>
    </location>
</feature>
<evidence type="ECO:0000256" key="3">
    <source>
        <dbReference type="ARBA" id="ARBA00004413"/>
    </source>
</evidence>
<feature type="compositionally biased region" description="Basic and acidic residues" evidence="12">
    <location>
        <begin position="584"/>
        <end position="616"/>
    </location>
</feature>
<feature type="domain" description="SH3" evidence="14">
    <location>
        <begin position="467"/>
        <end position="529"/>
    </location>
</feature>
<dbReference type="GO" id="GO:0042802">
    <property type="term" value="F:identical protein binding"/>
    <property type="evidence" value="ECO:0007669"/>
    <property type="project" value="InterPro"/>
</dbReference>
<feature type="domain" description="SH3" evidence="14">
    <location>
        <begin position="134"/>
        <end position="191"/>
    </location>
</feature>
<organism evidence="15 16">
    <name type="scientific">Hortaea werneckii</name>
    <name type="common">Black yeast</name>
    <name type="synonym">Cladosporium werneckii</name>
    <dbReference type="NCBI Taxonomy" id="91943"/>
    <lineage>
        <taxon>Eukaryota</taxon>
        <taxon>Fungi</taxon>
        <taxon>Dikarya</taxon>
        <taxon>Ascomycota</taxon>
        <taxon>Pezizomycotina</taxon>
        <taxon>Dothideomycetes</taxon>
        <taxon>Dothideomycetidae</taxon>
        <taxon>Mycosphaerellales</taxon>
        <taxon>Teratosphaeriaceae</taxon>
        <taxon>Hortaea</taxon>
    </lineage>
</organism>
<keyword evidence="10" id="KW-0206">Cytoskeleton</keyword>
<keyword evidence="10" id="KW-0963">Cytoplasm</keyword>
<feature type="compositionally biased region" description="Low complexity" evidence="12">
    <location>
        <begin position="953"/>
        <end position="968"/>
    </location>
</feature>
<dbReference type="GO" id="GO:0003779">
    <property type="term" value="F:actin binding"/>
    <property type="evidence" value="ECO:0007669"/>
    <property type="project" value="UniProtKB-KW"/>
</dbReference>
<feature type="region of interest" description="Disordered" evidence="12">
    <location>
        <begin position="1"/>
        <end position="62"/>
    </location>
</feature>
<dbReference type="FunFam" id="2.30.30.700:FF:000001">
    <property type="entry name" value="Actin cytoskeleton-regulatory complex protein SLA1"/>
    <property type="match status" value="1"/>
</dbReference>
<feature type="compositionally biased region" description="Basic and acidic residues" evidence="12">
    <location>
        <begin position="20"/>
        <end position="31"/>
    </location>
</feature>
<feature type="compositionally biased region" description="Pro residues" evidence="12">
    <location>
        <begin position="240"/>
        <end position="252"/>
    </location>
</feature>
<dbReference type="EMBL" id="QWIL01001475">
    <property type="protein sequence ID" value="RMY02840.1"/>
    <property type="molecule type" value="Genomic_DNA"/>
</dbReference>
<dbReference type="SMART" id="SM00326">
    <property type="entry name" value="SH3"/>
    <property type="match status" value="3"/>
</dbReference>
<keyword evidence="13" id="KW-0472">Membrane</keyword>
<dbReference type="GO" id="GO:0005886">
    <property type="term" value="C:plasma membrane"/>
    <property type="evidence" value="ECO:0007669"/>
    <property type="project" value="UniProtKB-SubCell"/>
</dbReference>
<sequence>MMPDKEKVGKGSTDGQEIGNAERRGEARHVLDTLYQPTLLPSDQDSRACPTAEPDSIVSPSPPTMVFVDVVRALYDYPANSAEELTISENDILFVLEKSTEDDWWKCKRKAASDDDDEPEGLVPNNYVEKVQPSKAAKALYDYSKQTDEELSFEEGTQLEVYDESDPDWTLVGSRGQYGFAPAIYIETGGAAAEPEDDDDSPLASPAPQQRQLAPPPMPSRPSAHEEEPLPGEADYPDPGMAPTPSPEPPSNNPAAALAGIIQQKTGGGGGGSTADRGYASPPLPQRPQYTPEESEEEEAPPPPPRPQSQAMPSPPPTARSPPAMAPSPQPNRYTPNTSYPDPDEIPSSPSGFRIYNIHEMVSHLGKSRKMPTVLGLNIAKGVIMISPEKSKDGPSKEWSAEKLTHYSIEGKHVFVELVRPSKSVDFHAGSKDTAQEIVAHLGELAGAVRAEGLREIYTAASGSGSGGLRTGKMLYEFTAQGEDEVSVAVDDEVVVLDDSKSEEWWMVRRLRNGKEGVVPSSYVEVTGTLPRSGGDGVSGLASARSTVEQNRMEEERLTRESAGVGKGSRSSTIPERGSSLAGDEARRSSRADHGKSSRSSKDAPKSKPNMDRVRTWTDRSGTFKVEAEFIGLREGKIHLHKLNGVKIAVPVSKMAVEDLEYVEDVTGKSLDEDKPLSDIKRRSTQKKNKERESSSARERNGSSSAAGASVQPQPKKEDEYDWFDFFLSCGVNPQICERYANAFSKDQMGPEVLPEVNEQLLRTLGLKEGDILRVMKTLDNKYGRKKGVEGGALPQMVGDQGTGSGAGSPSAASGEGGLFSGPGGALRNNTRKGRPAPAVQTNDVVDENAFKSKSPPPAEGKATPLTAAPTGREAKGTADGFEDDAWDVKPARSATPAAAPEPSKPATEQPKPPPAPQNDDLSLLAMPLQPQPTAPQQPAAPPAPVQSPPPQQQQQQQPTQQQAADQALFDKIAALKPQPTAAPPRQRPAPPPALQQQQTGPLAPPPRAASAPGFQNPQQSGGFAPPPLQPQLTGYMPQPQQGMQTGYGGYGGMPQQQQQGYPPQGFPPQQQQGYPAMQPQPTGMAFQPQSSFGQAAQGYHYGGFTGNGMGGMGMQQPNYQQQLVNGAQTGSPFADPSMGGIPGRSFTPVSMAQPTGMPMGMNGTPATGGGPFQPPPPPPQQPPQQPQLPPQQTGGVFGPGQALQQPLQPQKTGPVPPVRFGVTGGQAPLQAQPTGRANLAKASKSFFLFLFIFIFMFGGGGCSGVFIFIFIFKEGGKKNKKPKEEHRADVLILSSAKSFWVLETALLAWKFFFFFFLLTL</sequence>
<evidence type="ECO:0000256" key="11">
    <source>
        <dbReference type="PROSITE-ProRule" id="PRU00192"/>
    </source>
</evidence>
<feature type="compositionally biased region" description="Low complexity" evidence="12">
    <location>
        <begin position="1035"/>
        <end position="1045"/>
    </location>
</feature>
<feature type="transmembrane region" description="Helical" evidence="13">
    <location>
        <begin position="1300"/>
        <end position="1319"/>
    </location>
</feature>
<feature type="compositionally biased region" description="Low complexity" evidence="12">
    <location>
        <begin position="1054"/>
        <end position="1076"/>
    </location>
</feature>
<evidence type="ECO:0000256" key="2">
    <source>
        <dbReference type="ARBA" id="ARBA00004134"/>
    </source>
</evidence>
<dbReference type="InterPro" id="IPR036028">
    <property type="entry name" value="SH3-like_dom_sf"/>
</dbReference>
<feature type="transmembrane region" description="Helical" evidence="13">
    <location>
        <begin position="1247"/>
        <end position="1273"/>
    </location>
</feature>
<comment type="subcellular location">
    <subcellularLocation>
        <location evidence="3">Cell membrane</location>
        <topology evidence="3">Peripheral membrane protein</topology>
        <orientation evidence="3">Cytoplasmic side</orientation>
    </subcellularLocation>
    <subcellularLocation>
        <location evidence="2">Cytoplasm</location>
        <location evidence="2">Cytoskeleton</location>
        <location evidence="2">Actin patch</location>
    </subcellularLocation>
    <subcellularLocation>
        <location evidence="1">Endosome membrane</location>
        <topology evidence="1">Peripheral membrane protein</topology>
        <orientation evidence="1">Cytoplasmic side</orientation>
    </subcellularLocation>
</comment>
<dbReference type="Gene3D" id="2.30.30.40">
    <property type="entry name" value="SH3 Domains"/>
    <property type="match status" value="3"/>
</dbReference>
<feature type="compositionally biased region" description="Gly residues" evidence="12">
    <location>
        <begin position="815"/>
        <end position="825"/>
    </location>
</feature>
<keyword evidence="8" id="KW-0967">Endosome</keyword>
<evidence type="ECO:0000256" key="6">
    <source>
        <dbReference type="ARBA" id="ARBA00022443"/>
    </source>
</evidence>
<feature type="compositionally biased region" description="Low complexity" evidence="12">
    <location>
        <begin position="1191"/>
        <end position="1211"/>
    </location>
</feature>
<feature type="region of interest" description="Disordered" evidence="12">
    <location>
        <begin position="526"/>
        <end position="616"/>
    </location>
</feature>
<dbReference type="InterPro" id="IPR035800">
    <property type="entry name" value="Sla1_SH3_1"/>
</dbReference>
<name>A0A3M6YIK8_HORWE</name>
<dbReference type="PRINTS" id="PR00452">
    <property type="entry name" value="SH3DOMAIN"/>
</dbReference>
<dbReference type="Pfam" id="PF03983">
    <property type="entry name" value="SHD1"/>
    <property type="match status" value="1"/>
</dbReference>
<keyword evidence="13" id="KW-1133">Transmembrane helix</keyword>
<feature type="compositionally biased region" description="Pro residues" evidence="12">
    <location>
        <begin position="930"/>
        <end position="952"/>
    </location>
</feature>
<evidence type="ECO:0000256" key="10">
    <source>
        <dbReference type="ARBA" id="ARBA00023212"/>
    </source>
</evidence>
<evidence type="ECO:0000256" key="8">
    <source>
        <dbReference type="ARBA" id="ARBA00022753"/>
    </source>
</evidence>
<evidence type="ECO:0000256" key="5">
    <source>
        <dbReference type="ARBA" id="ARBA00020357"/>
    </source>
</evidence>
<gene>
    <name evidence="15" type="ORF">D0867_10904</name>
</gene>
<dbReference type="OrthoDB" id="26539at2759"/>
<dbReference type="PANTHER" id="PTHR15735">
    <property type="entry name" value="FCH AND DOUBLE SH3 DOMAINS PROTEIN"/>
    <property type="match status" value="1"/>
</dbReference>
<feature type="region of interest" description="Disordered" evidence="12">
    <location>
        <begin position="787"/>
        <end position="1076"/>
    </location>
</feature>
<dbReference type="PANTHER" id="PTHR15735:SF21">
    <property type="entry name" value="PROTEIN NERVOUS WRECK"/>
    <property type="match status" value="1"/>
</dbReference>
<feature type="compositionally biased region" description="Basic and acidic residues" evidence="12">
    <location>
        <begin position="671"/>
        <end position="701"/>
    </location>
</feature>
<dbReference type="GO" id="GO:0010008">
    <property type="term" value="C:endosome membrane"/>
    <property type="evidence" value="ECO:0007669"/>
    <property type="project" value="UniProtKB-SubCell"/>
</dbReference>
<dbReference type="PROSITE" id="PS50002">
    <property type="entry name" value="SH3"/>
    <property type="match status" value="3"/>
</dbReference>
<dbReference type="GO" id="GO:0006897">
    <property type="term" value="P:endocytosis"/>
    <property type="evidence" value="ECO:0007669"/>
    <property type="project" value="UniProtKB-KW"/>
</dbReference>
<keyword evidence="6 11" id="KW-0728">SH3 domain</keyword>
<dbReference type="Pfam" id="PF00018">
    <property type="entry name" value="SH3_1"/>
    <property type="match status" value="3"/>
</dbReference>
<evidence type="ECO:0000256" key="9">
    <source>
        <dbReference type="ARBA" id="ARBA00023203"/>
    </source>
</evidence>
<evidence type="ECO:0000313" key="15">
    <source>
        <dbReference type="EMBL" id="RMY02840.1"/>
    </source>
</evidence>
<dbReference type="GO" id="GO:0030674">
    <property type="term" value="F:protein-macromolecule adaptor activity"/>
    <property type="evidence" value="ECO:0007669"/>
    <property type="project" value="InterPro"/>
</dbReference>
<dbReference type="GO" id="GO:0030479">
    <property type="term" value="C:actin cortical patch"/>
    <property type="evidence" value="ECO:0007669"/>
    <property type="project" value="UniProtKB-SubCell"/>
</dbReference>
<proteinExistence type="inferred from homology"/>
<protein>
    <recommendedName>
        <fullName evidence="5">Actin cytoskeleton-regulatory complex protein SLA1</fullName>
    </recommendedName>
</protein>
<feature type="compositionally biased region" description="Low complexity" evidence="12">
    <location>
        <begin position="202"/>
        <end position="213"/>
    </location>
</feature>
<accession>A0A3M6YIK8</accession>
<dbReference type="VEuPathDB" id="FungiDB:BTJ68_14353"/>
<evidence type="ECO:0000256" key="4">
    <source>
        <dbReference type="ARBA" id="ARBA00007948"/>
    </source>
</evidence>
<dbReference type="Gene3D" id="1.10.150.50">
    <property type="entry name" value="Transcription Factor, Ets-1"/>
    <property type="match status" value="1"/>
</dbReference>
<dbReference type="InterPro" id="IPR056996">
    <property type="entry name" value="PH_SLA1"/>
</dbReference>
<evidence type="ECO:0000313" key="16">
    <source>
        <dbReference type="Proteomes" id="UP000271337"/>
    </source>
</evidence>
<evidence type="ECO:0000256" key="12">
    <source>
        <dbReference type="SAM" id="MobiDB-lite"/>
    </source>
</evidence>
<feature type="compositionally biased region" description="Pro residues" evidence="12">
    <location>
        <begin position="301"/>
        <end position="330"/>
    </location>
</feature>
<dbReference type="GO" id="GO:0043130">
    <property type="term" value="F:ubiquitin binding"/>
    <property type="evidence" value="ECO:0007669"/>
    <property type="project" value="InterPro"/>
</dbReference>
<keyword evidence="7" id="KW-0254">Endocytosis</keyword>
<dbReference type="SUPFAM" id="SSF50044">
    <property type="entry name" value="SH3-domain"/>
    <property type="match status" value="3"/>
</dbReference>
<evidence type="ECO:0000259" key="14">
    <source>
        <dbReference type="PROSITE" id="PS50002"/>
    </source>
</evidence>
<feature type="compositionally biased region" description="Pro residues" evidence="12">
    <location>
        <begin position="981"/>
        <end position="994"/>
    </location>
</feature>
<keyword evidence="13" id="KW-0812">Transmembrane</keyword>
<feature type="compositionally biased region" description="Basic and acidic residues" evidence="12">
    <location>
        <begin position="551"/>
        <end position="560"/>
    </location>
</feature>
<keyword evidence="9" id="KW-0009">Actin-binding</keyword>
<dbReference type="Gene3D" id="2.30.30.700">
    <property type="entry name" value="SLA1 homology domain 1"/>
    <property type="match status" value="1"/>
</dbReference>
<dbReference type="Pfam" id="PF24081">
    <property type="entry name" value="PH_SLA1"/>
    <property type="match status" value="1"/>
</dbReference>
<dbReference type="CDD" id="cd11773">
    <property type="entry name" value="SH3_Sla1p_1"/>
    <property type="match status" value="1"/>
</dbReference>
<reference evidence="15 16" key="1">
    <citation type="journal article" date="2018" name="BMC Genomics">
        <title>Genomic evidence for intraspecific hybridization in a clonal and extremely halotolerant yeast.</title>
        <authorList>
            <person name="Gostincar C."/>
            <person name="Stajich J.E."/>
            <person name="Zupancic J."/>
            <person name="Zalar P."/>
            <person name="Gunde-Cimerman N."/>
        </authorList>
    </citation>
    <scope>NUCLEOTIDE SEQUENCE [LARGE SCALE GENOMIC DNA]</scope>
    <source>
        <strain evidence="15 16">EXF-6669</strain>
    </source>
</reference>
<feature type="region of interest" description="Disordered" evidence="12">
    <location>
        <begin position="1147"/>
        <end position="1227"/>
    </location>
</feature>
<feature type="compositionally biased region" description="Pro residues" evidence="12">
    <location>
        <begin position="1173"/>
        <end position="1190"/>
    </location>
</feature>